<evidence type="ECO:0000256" key="1">
    <source>
        <dbReference type="SAM" id="SignalP"/>
    </source>
</evidence>
<comment type="caution">
    <text evidence="2">The sequence shown here is derived from an EMBL/GenBank/DDBJ whole genome shotgun (WGS) entry which is preliminary data.</text>
</comment>
<name>A0A5C6TPK0_9BURK</name>
<reference evidence="2 3" key="1">
    <citation type="submission" date="2019-08" db="EMBL/GenBank/DDBJ databases">
        <authorList>
            <person name="Khan S.A."/>
            <person name="Jeon C.O."/>
            <person name="Jeong S.E."/>
        </authorList>
    </citation>
    <scope>NUCLEOTIDE SEQUENCE [LARGE SCALE GENOMIC DNA]</scope>
    <source>
        <strain evidence="3">IMCC1728</strain>
    </source>
</reference>
<dbReference type="AlphaFoldDB" id="A0A5C6TPK0"/>
<evidence type="ECO:0000313" key="3">
    <source>
        <dbReference type="Proteomes" id="UP000321832"/>
    </source>
</evidence>
<accession>A0A5C6TPK0</accession>
<organism evidence="2 3">
    <name type="scientific">Piscinibacter aquaticus</name>
    <dbReference type="NCBI Taxonomy" id="392597"/>
    <lineage>
        <taxon>Bacteria</taxon>
        <taxon>Pseudomonadati</taxon>
        <taxon>Pseudomonadota</taxon>
        <taxon>Betaproteobacteria</taxon>
        <taxon>Burkholderiales</taxon>
        <taxon>Sphaerotilaceae</taxon>
        <taxon>Piscinibacter</taxon>
    </lineage>
</organism>
<feature type="chain" id="PRO_5022663766" description="Rap1a immunity protein domain-containing protein" evidence="1">
    <location>
        <begin position="20"/>
        <end position="158"/>
    </location>
</feature>
<gene>
    <name evidence="2" type="ORF">FSC37_22545</name>
</gene>
<keyword evidence="3" id="KW-1185">Reference proteome</keyword>
<protein>
    <recommendedName>
        <fullName evidence="4">Rap1a immunity protein domain-containing protein</fullName>
    </recommendedName>
</protein>
<feature type="signal peptide" evidence="1">
    <location>
        <begin position="1"/>
        <end position="19"/>
    </location>
</feature>
<dbReference type="EMBL" id="VOPW01000002">
    <property type="protein sequence ID" value="TXC62140.1"/>
    <property type="molecule type" value="Genomic_DNA"/>
</dbReference>
<dbReference type="Proteomes" id="UP000321832">
    <property type="component" value="Unassembled WGS sequence"/>
</dbReference>
<proteinExistence type="predicted"/>
<evidence type="ECO:0008006" key="4">
    <source>
        <dbReference type="Google" id="ProtNLM"/>
    </source>
</evidence>
<keyword evidence="1" id="KW-0732">Signal</keyword>
<evidence type="ECO:0000313" key="2">
    <source>
        <dbReference type="EMBL" id="TXC62140.1"/>
    </source>
</evidence>
<sequence>MSRLVSFLAALLLTTSAWSQTLSIKPTPPGEVLRTACSKVNAGGSSPRDMMDRGYCLRFIEGALMYDRALFVADQRRISEAIRAGNADPLALFPGPRLFCIQYSDHGVHSLLVADVAAGLTEHLRRLAPSALDRQGTGDDVQMRLLVDYMKSKYPCTP</sequence>